<gene>
    <name evidence="2" type="ORF">SAMN04488513_106185</name>
</gene>
<name>A0A1M6KT35_9FLAO</name>
<evidence type="ECO:0000313" key="2">
    <source>
        <dbReference type="EMBL" id="SHJ62056.1"/>
    </source>
</evidence>
<evidence type="ECO:0000313" key="3">
    <source>
        <dbReference type="Proteomes" id="UP000184543"/>
    </source>
</evidence>
<dbReference type="Pfam" id="PF01323">
    <property type="entry name" value="DSBA"/>
    <property type="match status" value="1"/>
</dbReference>
<dbReference type="PANTHER" id="PTHR13887:SF41">
    <property type="entry name" value="THIOREDOXIN SUPERFAMILY PROTEIN"/>
    <property type="match status" value="1"/>
</dbReference>
<proteinExistence type="predicted"/>
<dbReference type="InterPro" id="IPR001853">
    <property type="entry name" value="DSBA-like_thioredoxin_dom"/>
</dbReference>
<evidence type="ECO:0000259" key="1">
    <source>
        <dbReference type="Pfam" id="PF01323"/>
    </source>
</evidence>
<dbReference type="STRING" id="192903.SAMN04488513_106185"/>
<dbReference type="GO" id="GO:0016491">
    <property type="term" value="F:oxidoreductase activity"/>
    <property type="evidence" value="ECO:0007669"/>
    <property type="project" value="InterPro"/>
</dbReference>
<dbReference type="PANTHER" id="PTHR13887">
    <property type="entry name" value="GLUTATHIONE S-TRANSFERASE KAPPA"/>
    <property type="match status" value="1"/>
</dbReference>
<feature type="domain" description="DSBA-like thioredoxin" evidence="1">
    <location>
        <begin position="22"/>
        <end position="223"/>
    </location>
</feature>
<organism evidence="2 3">
    <name type="scientific">Pseudozobellia thermophila</name>
    <dbReference type="NCBI Taxonomy" id="192903"/>
    <lineage>
        <taxon>Bacteria</taxon>
        <taxon>Pseudomonadati</taxon>
        <taxon>Bacteroidota</taxon>
        <taxon>Flavobacteriia</taxon>
        <taxon>Flavobacteriales</taxon>
        <taxon>Flavobacteriaceae</taxon>
        <taxon>Pseudozobellia</taxon>
    </lineage>
</organism>
<sequence>MLGASFRSVNPYPIKMKEKLKIDIVSDVVCPWCTIGYKRLEKAISELGITDQVEIEWQPFELNPDMPAEGQNVTEHIAQKYGSTIEQQKESQQRMAEMGEELGFTFDYFDEMRMVNTFDAHVLLEYAQAFGKQTELNMRLTTAFFSERKDVSDRNVLKQALLDVGLNAEEALAELDKEEARYNVRSKEGYWKNLGVNSVPTIVFNRKSAITGAQPVDTFKQVLSEVIAE</sequence>
<dbReference type="Gene3D" id="3.40.30.10">
    <property type="entry name" value="Glutaredoxin"/>
    <property type="match status" value="1"/>
</dbReference>
<protein>
    <submittedName>
        <fullName evidence="2">Predicted dithiol-disulfide isomerase, DsbA family</fullName>
    </submittedName>
</protein>
<dbReference type="GO" id="GO:0016853">
    <property type="term" value="F:isomerase activity"/>
    <property type="evidence" value="ECO:0007669"/>
    <property type="project" value="UniProtKB-KW"/>
</dbReference>
<dbReference type="Proteomes" id="UP000184543">
    <property type="component" value="Unassembled WGS sequence"/>
</dbReference>
<reference evidence="3" key="1">
    <citation type="submission" date="2016-11" db="EMBL/GenBank/DDBJ databases">
        <authorList>
            <person name="Varghese N."/>
            <person name="Submissions S."/>
        </authorList>
    </citation>
    <scope>NUCLEOTIDE SEQUENCE [LARGE SCALE GENOMIC DNA]</scope>
    <source>
        <strain evidence="3">DSM 19858</strain>
    </source>
</reference>
<keyword evidence="3" id="KW-1185">Reference proteome</keyword>
<dbReference type="AlphaFoldDB" id="A0A1M6KT35"/>
<dbReference type="EMBL" id="FQYU01000006">
    <property type="protein sequence ID" value="SHJ62056.1"/>
    <property type="molecule type" value="Genomic_DNA"/>
</dbReference>
<dbReference type="InterPro" id="IPR036249">
    <property type="entry name" value="Thioredoxin-like_sf"/>
</dbReference>
<accession>A0A1M6KT35</accession>
<keyword evidence="2" id="KW-0413">Isomerase</keyword>
<dbReference type="SUPFAM" id="SSF52833">
    <property type="entry name" value="Thioredoxin-like"/>
    <property type="match status" value="1"/>
</dbReference>
<dbReference type="CDD" id="cd03024">
    <property type="entry name" value="DsbA_FrnE"/>
    <property type="match status" value="1"/>
</dbReference>